<evidence type="ECO:0000256" key="1">
    <source>
        <dbReference type="SAM" id="MobiDB-lite"/>
    </source>
</evidence>
<organism evidence="2 3">
    <name type="scientific">Lactuca saligna</name>
    <name type="common">Willowleaf lettuce</name>
    <dbReference type="NCBI Taxonomy" id="75948"/>
    <lineage>
        <taxon>Eukaryota</taxon>
        <taxon>Viridiplantae</taxon>
        <taxon>Streptophyta</taxon>
        <taxon>Embryophyta</taxon>
        <taxon>Tracheophyta</taxon>
        <taxon>Spermatophyta</taxon>
        <taxon>Magnoliopsida</taxon>
        <taxon>eudicotyledons</taxon>
        <taxon>Gunneridae</taxon>
        <taxon>Pentapetalae</taxon>
        <taxon>asterids</taxon>
        <taxon>campanulids</taxon>
        <taxon>Asterales</taxon>
        <taxon>Asteraceae</taxon>
        <taxon>Cichorioideae</taxon>
        <taxon>Cichorieae</taxon>
        <taxon>Lactucinae</taxon>
        <taxon>Lactuca</taxon>
    </lineage>
</organism>
<proteinExistence type="predicted"/>
<dbReference type="AlphaFoldDB" id="A0AA36E9Y1"/>
<keyword evidence="3" id="KW-1185">Reference proteome</keyword>
<gene>
    <name evidence="2" type="ORF">LSALG_LOCUS27017</name>
</gene>
<sequence length="157" mass="17501">MPMPHRLGLILDRTEGYLESHGIIIIIHALSSKIINTDPIEDYSHITVRKQKWIDKPYVVESSNSKEKNVEEDDEEDARNELSSKVVQRGSTTPLVETIEPLIQDEISPRLASSSPEAGIVPPILICIKTAAFQQDDQEESSSNLQTVVLSQLSLIV</sequence>
<protein>
    <submittedName>
        <fullName evidence="2">Uncharacterized protein</fullName>
    </submittedName>
</protein>
<feature type="compositionally biased region" description="Polar residues" evidence="1">
    <location>
        <begin position="81"/>
        <end position="90"/>
    </location>
</feature>
<reference evidence="2" key="1">
    <citation type="submission" date="2023-04" db="EMBL/GenBank/DDBJ databases">
        <authorList>
            <person name="Vijverberg K."/>
            <person name="Xiong W."/>
            <person name="Schranz E."/>
        </authorList>
    </citation>
    <scope>NUCLEOTIDE SEQUENCE</scope>
</reference>
<dbReference type="EMBL" id="OX465081">
    <property type="protein sequence ID" value="CAI9287667.1"/>
    <property type="molecule type" value="Genomic_DNA"/>
</dbReference>
<accession>A0AA36E9Y1</accession>
<evidence type="ECO:0000313" key="3">
    <source>
        <dbReference type="Proteomes" id="UP001177003"/>
    </source>
</evidence>
<name>A0AA36E9Y1_LACSI</name>
<dbReference type="Proteomes" id="UP001177003">
    <property type="component" value="Chromosome 5"/>
</dbReference>
<evidence type="ECO:0000313" key="2">
    <source>
        <dbReference type="EMBL" id="CAI9287667.1"/>
    </source>
</evidence>
<feature type="region of interest" description="Disordered" evidence="1">
    <location>
        <begin position="62"/>
        <end position="90"/>
    </location>
</feature>